<feature type="domain" description="SUN" evidence="6">
    <location>
        <begin position="121"/>
        <end position="282"/>
    </location>
</feature>
<evidence type="ECO:0000313" key="8">
    <source>
        <dbReference type="Proteomes" id="UP001334084"/>
    </source>
</evidence>
<dbReference type="InterPro" id="IPR045119">
    <property type="entry name" value="SUN1-5"/>
</dbReference>
<feature type="transmembrane region" description="Helical" evidence="5">
    <location>
        <begin position="73"/>
        <end position="95"/>
    </location>
</feature>
<keyword evidence="3 5" id="KW-1133">Transmembrane helix</keyword>
<evidence type="ECO:0000256" key="2">
    <source>
        <dbReference type="ARBA" id="ARBA00022692"/>
    </source>
</evidence>
<dbReference type="PANTHER" id="PTHR12911">
    <property type="entry name" value="SAD1/UNC-84-LIKE PROTEIN-RELATED"/>
    <property type="match status" value="1"/>
</dbReference>
<accession>A0AAX4J898</accession>
<evidence type="ECO:0000259" key="6">
    <source>
        <dbReference type="PROSITE" id="PS51469"/>
    </source>
</evidence>
<dbReference type="GeneID" id="90539987"/>
<evidence type="ECO:0000256" key="1">
    <source>
        <dbReference type="ARBA" id="ARBA00004370"/>
    </source>
</evidence>
<dbReference type="InterPro" id="IPR012919">
    <property type="entry name" value="SUN_dom"/>
</dbReference>
<organism evidence="7 8">
    <name type="scientific">Vairimorpha necatrix</name>
    <dbReference type="NCBI Taxonomy" id="6039"/>
    <lineage>
        <taxon>Eukaryota</taxon>
        <taxon>Fungi</taxon>
        <taxon>Fungi incertae sedis</taxon>
        <taxon>Microsporidia</taxon>
        <taxon>Nosematidae</taxon>
        <taxon>Vairimorpha</taxon>
    </lineage>
</organism>
<comment type="subcellular location">
    <subcellularLocation>
        <location evidence="1">Membrane</location>
    </subcellularLocation>
</comment>
<keyword evidence="8" id="KW-1185">Reference proteome</keyword>
<reference evidence="7" key="1">
    <citation type="journal article" date="2024" name="BMC Genomics">
        <title>Functional annotation of a divergent genome using sequence and structure-based similarity.</title>
        <authorList>
            <person name="Svedberg D."/>
            <person name="Winiger R.R."/>
            <person name="Berg A."/>
            <person name="Sharma H."/>
            <person name="Tellgren-Roth C."/>
            <person name="Debrunner-Vossbrinck B.A."/>
            <person name="Vossbrinck C.R."/>
            <person name="Barandun J."/>
        </authorList>
    </citation>
    <scope>NUCLEOTIDE SEQUENCE</scope>
    <source>
        <strain evidence="7">Illinois isolate</strain>
    </source>
</reference>
<evidence type="ECO:0000313" key="7">
    <source>
        <dbReference type="EMBL" id="WUR02184.1"/>
    </source>
</evidence>
<dbReference type="PROSITE" id="PS51469">
    <property type="entry name" value="SUN"/>
    <property type="match status" value="1"/>
</dbReference>
<protein>
    <submittedName>
        <fullName evidence="7">SUN domain-containing protein</fullName>
    </submittedName>
</protein>
<keyword evidence="4 5" id="KW-0472">Membrane</keyword>
<dbReference type="GO" id="GO:0005635">
    <property type="term" value="C:nuclear envelope"/>
    <property type="evidence" value="ECO:0007669"/>
    <property type="project" value="TreeGrafter"/>
</dbReference>
<dbReference type="Gene3D" id="2.60.120.260">
    <property type="entry name" value="Galactose-binding domain-like"/>
    <property type="match status" value="1"/>
</dbReference>
<dbReference type="Pfam" id="PF07738">
    <property type="entry name" value="Sad1_UNC"/>
    <property type="match status" value="1"/>
</dbReference>
<dbReference type="PANTHER" id="PTHR12911:SF8">
    <property type="entry name" value="KLAROID PROTEIN-RELATED"/>
    <property type="match status" value="1"/>
</dbReference>
<evidence type="ECO:0000256" key="5">
    <source>
        <dbReference type="SAM" id="Phobius"/>
    </source>
</evidence>
<dbReference type="Proteomes" id="UP001334084">
    <property type="component" value="Chromosome 1"/>
</dbReference>
<dbReference type="GO" id="GO:0043495">
    <property type="term" value="F:protein-membrane adaptor activity"/>
    <property type="evidence" value="ECO:0007669"/>
    <property type="project" value="TreeGrafter"/>
</dbReference>
<keyword evidence="2 5" id="KW-0812">Transmembrane</keyword>
<name>A0AAX4J898_9MICR</name>
<sequence length="282" mass="32666">MNRKDRLKITSTPDRKLKSKNIYQQQNVLNDYDITDNQIEFTDINNSASIGNDSLFTSPESLMRMAFNYFKVLLAYLKIILPYGIVTYFIMFHFYTKMNTPAFESDISELTREIDSLKQANATISISPVQVPINLCKIEHCTTVEVSESDLYKHGFLGFRKSASPYIIFSENTSPGECLAFLPKERTFTIKFSKNVKLDNFNIFHPETGNKKSALKNFQLLGFYENNFFEIGKFEYDITKENCQTFKFPEIITDRLVIKILDNHGHKSYTTIYKVYALGINN</sequence>
<dbReference type="EMBL" id="CP142726">
    <property type="protein sequence ID" value="WUR02184.1"/>
    <property type="molecule type" value="Genomic_DNA"/>
</dbReference>
<dbReference type="RefSeq" id="XP_065328329.1">
    <property type="nucleotide sequence ID" value="XM_065472257.1"/>
</dbReference>
<evidence type="ECO:0000256" key="3">
    <source>
        <dbReference type="ARBA" id="ARBA00022989"/>
    </source>
</evidence>
<dbReference type="GO" id="GO:0016020">
    <property type="term" value="C:membrane"/>
    <property type="evidence" value="ECO:0007669"/>
    <property type="project" value="UniProtKB-SubCell"/>
</dbReference>
<proteinExistence type="predicted"/>
<dbReference type="AlphaFoldDB" id="A0AAX4J898"/>
<dbReference type="KEGG" id="vnx:VNE69_01122"/>
<evidence type="ECO:0000256" key="4">
    <source>
        <dbReference type="ARBA" id="ARBA00023136"/>
    </source>
</evidence>
<gene>
    <name evidence="7" type="ORF">VNE69_01122</name>
</gene>